<dbReference type="SMART" id="SM01118">
    <property type="entry name" value="CYTH"/>
    <property type="match status" value="1"/>
</dbReference>
<accession>A0ABR9DBY0</accession>
<dbReference type="PIRSF" id="PIRSF016487">
    <property type="entry name" value="CYTH_UCP016487"/>
    <property type="match status" value="1"/>
</dbReference>
<gene>
    <name evidence="2" type="ORF">EBB_02355</name>
</gene>
<name>A0ABR9DBY0_9GAMM</name>
<dbReference type="SUPFAM" id="SSF55154">
    <property type="entry name" value="CYTH-like phosphatases"/>
    <property type="match status" value="1"/>
</dbReference>
<dbReference type="Pfam" id="PF01928">
    <property type="entry name" value="CYTH"/>
    <property type="match status" value="1"/>
</dbReference>
<dbReference type="InterPro" id="IPR012042">
    <property type="entry name" value="NeuTTM/CthTTM-like"/>
</dbReference>
<dbReference type="PANTHER" id="PTHR40114">
    <property type="entry name" value="SLR0698 PROTEIN"/>
    <property type="match status" value="1"/>
</dbReference>
<evidence type="ECO:0000313" key="3">
    <source>
        <dbReference type="Proteomes" id="UP000641152"/>
    </source>
</evidence>
<dbReference type="RefSeq" id="WP_192392296.1">
    <property type="nucleotide sequence ID" value="NZ_CAJHIU010000001.1"/>
</dbReference>
<dbReference type="CDD" id="cd07891">
    <property type="entry name" value="CYTH-like_CthTTM-like_1"/>
    <property type="match status" value="1"/>
</dbReference>
<keyword evidence="3" id="KW-1185">Reference proteome</keyword>
<dbReference type="PROSITE" id="PS51707">
    <property type="entry name" value="CYTH"/>
    <property type="match status" value="1"/>
</dbReference>
<feature type="domain" description="CYTH" evidence="1">
    <location>
        <begin position="2"/>
        <end position="149"/>
    </location>
</feature>
<protein>
    <submittedName>
        <fullName evidence="2">CYTH domain-containing protein</fullName>
    </submittedName>
</protein>
<evidence type="ECO:0000313" key="2">
    <source>
        <dbReference type="EMBL" id="MBD9359407.1"/>
    </source>
</evidence>
<dbReference type="InterPro" id="IPR023577">
    <property type="entry name" value="CYTH_domain"/>
</dbReference>
<comment type="caution">
    <text evidence="2">The sequence shown here is derived from an EMBL/GenBank/DDBJ whole genome shotgun (WGS) entry which is preliminary data.</text>
</comment>
<proteinExistence type="predicted"/>
<evidence type="ECO:0000259" key="1">
    <source>
        <dbReference type="PROSITE" id="PS51707"/>
    </source>
</evidence>
<dbReference type="EMBL" id="JACXST010000001">
    <property type="protein sequence ID" value="MBD9359407.1"/>
    <property type="molecule type" value="Genomic_DNA"/>
</dbReference>
<dbReference type="Proteomes" id="UP000641152">
    <property type="component" value="Unassembled WGS sequence"/>
</dbReference>
<organism evidence="2 3">
    <name type="scientific">Methylomonas fluvii</name>
    <dbReference type="NCBI Taxonomy" id="1854564"/>
    <lineage>
        <taxon>Bacteria</taxon>
        <taxon>Pseudomonadati</taxon>
        <taxon>Pseudomonadota</taxon>
        <taxon>Gammaproteobacteria</taxon>
        <taxon>Methylococcales</taxon>
        <taxon>Methylococcaceae</taxon>
        <taxon>Methylomonas</taxon>
    </lineage>
</organism>
<dbReference type="InterPro" id="IPR033469">
    <property type="entry name" value="CYTH-like_dom_sf"/>
</dbReference>
<reference evidence="2 3" key="1">
    <citation type="submission" date="2020-09" db="EMBL/GenBank/DDBJ databases">
        <title>Methylomonas albis sp. nov. and Methylomonas fluvii sp. nov.: Two cold-adapted methanotrophs from the River Elbe and an amended description of Methylovulum psychrotolerans strain Eb1.</title>
        <authorList>
            <person name="Bussmann I.K."/>
            <person name="Klings K.-W."/>
            <person name="Warnstedt J."/>
            <person name="Hoppert M."/>
            <person name="Saborowski A."/>
            <person name="Horn F."/>
            <person name="Liebner S."/>
        </authorList>
    </citation>
    <scope>NUCLEOTIDE SEQUENCE [LARGE SCALE GENOMIC DNA]</scope>
    <source>
        <strain evidence="2 3">EbB</strain>
    </source>
</reference>
<dbReference type="PANTHER" id="PTHR40114:SF1">
    <property type="entry name" value="SLR0698 PROTEIN"/>
    <property type="match status" value="1"/>
</dbReference>
<dbReference type="Gene3D" id="2.40.320.10">
    <property type="entry name" value="Hypothetical Protein Pfu-838710-001"/>
    <property type="match status" value="1"/>
</dbReference>
<sequence>MALEVEHKFLLANDDWRGEIDHSVHYKQGYLSSSPLSSVRVRISDKQAWLNIKSATIGSHRQEFEYEIPLNDANSILDELCHKPLVEKTRHFVYRDRHVWEIDEFMGDNQGLIVAEIELSAVGEAFVKPDWVGMEVTDDIRYYNNNLCKYPFKDWDK</sequence>